<dbReference type="AlphaFoldDB" id="A0A026WD54"/>
<gene>
    <name evidence="1" type="ORF">X777_06591</name>
</gene>
<dbReference type="EMBL" id="KK107263">
    <property type="protein sequence ID" value="EZA53888.1"/>
    <property type="molecule type" value="Genomic_DNA"/>
</dbReference>
<organism evidence="1 2">
    <name type="scientific">Ooceraea biroi</name>
    <name type="common">Clonal raider ant</name>
    <name type="synonym">Cerapachys biroi</name>
    <dbReference type="NCBI Taxonomy" id="2015173"/>
    <lineage>
        <taxon>Eukaryota</taxon>
        <taxon>Metazoa</taxon>
        <taxon>Ecdysozoa</taxon>
        <taxon>Arthropoda</taxon>
        <taxon>Hexapoda</taxon>
        <taxon>Insecta</taxon>
        <taxon>Pterygota</taxon>
        <taxon>Neoptera</taxon>
        <taxon>Endopterygota</taxon>
        <taxon>Hymenoptera</taxon>
        <taxon>Apocrita</taxon>
        <taxon>Aculeata</taxon>
        <taxon>Formicoidea</taxon>
        <taxon>Formicidae</taxon>
        <taxon>Dorylinae</taxon>
        <taxon>Ooceraea</taxon>
    </lineage>
</organism>
<sequence>MPIIPRRAKETCLNQTTSRLRAQLSKSGQSLVLDLQPFGHDSQFHYLLNFLPGVWKSSYDE</sequence>
<proteinExistence type="predicted"/>
<name>A0A026WD54_OOCBI</name>
<accession>A0A026WD54</accession>
<reference evidence="1 2" key="1">
    <citation type="journal article" date="2014" name="Curr. Biol.">
        <title>The genome of the clonal raider ant Cerapachys biroi.</title>
        <authorList>
            <person name="Oxley P.R."/>
            <person name="Ji L."/>
            <person name="Fetter-Pruneda I."/>
            <person name="McKenzie S.K."/>
            <person name="Li C."/>
            <person name="Hu H."/>
            <person name="Zhang G."/>
            <person name="Kronauer D.J."/>
        </authorList>
    </citation>
    <scope>NUCLEOTIDE SEQUENCE [LARGE SCALE GENOMIC DNA]</scope>
</reference>
<dbReference type="Proteomes" id="UP000053097">
    <property type="component" value="Unassembled WGS sequence"/>
</dbReference>
<keyword evidence="2" id="KW-1185">Reference proteome</keyword>
<protein>
    <submittedName>
        <fullName evidence="1">Uncharacterized protein</fullName>
    </submittedName>
</protein>
<evidence type="ECO:0000313" key="1">
    <source>
        <dbReference type="EMBL" id="EZA53888.1"/>
    </source>
</evidence>
<evidence type="ECO:0000313" key="2">
    <source>
        <dbReference type="Proteomes" id="UP000053097"/>
    </source>
</evidence>